<feature type="domain" description="RNA polymerase sigma-70 region 4" evidence="1">
    <location>
        <begin position="61"/>
        <end position="97"/>
    </location>
</feature>
<dbReference type="SUPFAM" id="SSF88659">
    <property type="entry name" value="Sigma3 and sigma4 domains of RNA polymerase sigma factors"/>
    <property type="match status" value="1"/>
</dbReference>
<evidence type="ECO:0000259" key="1">
    <source>
        <dbReference type="Pfam" id="PF04545"/>
    </source>
</evidence>
<dbReference type="InterPro" id="IPR013324">
    <property type="entry name" value="RNA_pol_sigma_r3/r4-like"/>
</dbReference>
<dbReference type="EMBL" id="CP024700">
    <property type="protein sequence ID" value="ATV60658.1"/>
    <property type="molecule type" value="Genomic_DNA"/>
</dbReference>
<gene>
    <name evidence="2" type="ORF">CTM74_01615</name>
</gene>
<dbReference type="GO" id="GO:0003700">
    <property type="term" value="F:DNA-binding transcription factor activity"/>
    <property type="evidence" value="ECO:0007669"/>
    <property type="project" value="InterPro"/>
</dbReference>
<dbReference type="Pfam" id="PF04545">
    <property type="entry name" value="Sigma70_r4"/>
    <property type="match status" value="1"/>
</dbReference>
<dbReference type="GO" id="GO:0006352">
    <property type="term" value="P:DNA-templated transcription initiation"/>
    <property type="evidence" value="ECO:0007669"/>
    <property type="project" value="InterPro"/>
</dbReference>
<evidence type="ECO:0000313" key="2">
    <source>
        <dbReference type="EMBL" id="ATV60658.1"/>
    </source>
</evidence>
<keyword evidence="3" id="KW-1185">Reference proteome</keyword>
<dbReference type="Proteomes" id="UP000228552">
    <property type="component" value="Chromosome"/>
</dbReference>
<name>A0AAD0AJR3_9FUSO</name>
<evidence type="ECO:0000313" key="3">
    <source>
        <dbReference type="Proteomes" id="UP000228552"/>
    </source>
</evidence>
<protein>
    <recommendedName>
        <fullName evidence="1">RNA polymerase sigma-70 region 4 domain-containing protein</fullName>
    </recommendedName>
</protein>
<organism evidence="2 3">
    <name type="scientific">Fusobacterium pseudoperiodonticum</name>
    <dbReference type="NCBI Taxonomy" id="2663009"/>
    <lineage>
        <taxon>Bacteria</taxon>
        <taxon>Fusobacteriati</taxon>
        <taxon>Fusobacteriota</taxon>
        <taxon>Fusobacteriia</taxon>
        <taxon>Fusobacteriales</taxon>
        <taxon>Fusobacteriaceae</taxon>
        <taxon>Fusobacterium</taxon>
    </lineage>
</organism>
<dbReference type="AlphaFoldDB" id="A0AAD0AJR3"/>
<dbReference type="InterPro" id="IPR007630">
    <property type="entry name" value="RNA_pol_sigma70_r4"/>
</dbReference>
<proteinExistence type="predicted"/>
<reference evidence="2 3" key="1">
    <citation type="submission" date="2017-11" db="EMBL/GenBank/DDBJ databases">
        <title>Genome sequencing of Fusobacterium periodonticum KCOM 1263.</title>
        <authorList>
            <person name="Kook J.-K."/>
            <person name="Park S.-N."/>
            <person name="Lim Y.K."/>
        </authorList>
    </citation>
    <scope>NUCLEOTIDE SEQUENCE [LARGE SCALE GENOMIC DNA]</scope>
    <source>
        <strain evidence="2 3">KCOM 1263</strain>
    </source>
</reference>
<accession>A0AAD0AJR3</accession>
<dbReference type="Gene3D" id="1.10.10.10">
    <property type="entry name" value="Winged helix-like DNA-binding domain superfamily/Winged helix DNA-binding domain"/>
    <property type="match status" value="1"/>
</dbReference>
<sequence length="106" mass="12961">MAIIFIIGDNMTDEKIREIEEILFTYKDYCIINKDNKYADMIADVESALFVIRKNKRFDFIDLRYFKNMTYEEIAEELDVDIRTVFRIRKRLLSKLKLHFKIRRLL</sequence>
<dbReference type="InterPro" id="IPR036388">
    <property type="entry name" value="WH-like_DNA-bd_sf"/>
</dbReference>
<dbReference type="RefSeq" id="WP_099986414.1">
    <property type="nucleotide sequence ID" value="NZ_CP024700.1"/>
</dbReference>